<sequence>MVKGLPDEFWRRARVSIRLCSETRPVDAAAVFQWNVVAIVCHPSVTQPPKVERKERPTKDQRLG</sequence>
<dbReference type="AlphaFoldDB" id="A0A164EUB2"/>
<protein>
    <submittedName>
        <fullName evidence="1">Uncharacterized protein</fullName>
    </submittedName>
</protein>
<feature type="non-terminal residue" evidence="1">
    <location>
        <position position="64"/>
    </location>
</feature>
<comment type="caution">
    <text evidence="1">The sequence shown here is derived from an EMBL/GenBank/DDBJ whole genome shotgun (WGS) entry which is preliminary data.</text>
</comment>
<organism evidence="1 2">
    <name type="scientific">Daphnia magna</name>
    <dbReference type="NCBI Taxonomy" id="35525"/>
    <lineage>
        <taxon>Eukaryota</taxon>
        <taxon>Metazoa</taxon>
        <taxon>Ecdysozoa</taxon>
        <taxon>Arthropoda</taxon>
        <taxon>Crustacea</taxon>
        <taxon>Branchiopoda</taxon>
        <taxon>Diplostraca</taxon>
        <taxon>Cladocera</taxon>
        <taxon>Anomopoda</taxon>
        <taxon>Daphniidae</taxon>
        <taxon>Daphnia</taxon>
    </lineage>
</organism>
<evidence type="ECO:0000313" key="1">
    <source>
        <dbReference type="EMBL" id="KZR97139.1"/>
    </source>
</evidence>
<keyword evidence="2" id="KW-1185">Reference proteome</keyword>
<name>A0A164EUB2_9CRUS</name>
<reference evidence="1 2" key="1">
    <citation type="submission" date="2016-03" db="EMBL/GenBank/DDBJ databases">
        <title>EvidentialGene: Evidence-directed Construction of Genes on Genomes.</title>
        <authorList>
            <person name="Gilbert D.G."/>
            <person name="Choi J.-H."/>
            <person name="Mockaitis K."/>
            <person name="Colbourne J."/>
            <person name="Pfrender M."/>
        </authorList>
    </citation>
    <scope>NUCLEOTIDE SEQUENCE [LARGE SCALE GENOMIC DNA]</scope>
    <source>
        <strain evidence="1 2">Xinb3</strain>
        <tissue evidence="1">Complete organism</tissue>
    </source>
</reference>
<dbReference type="Proteomes" id="UP000076858">
    <property type="component" value="Unassembled WGS sequence"/>
</dbReference>
<gene>
    <name evidence="1" type="ORF">APZ42_008158</name>
</gene>
<evidence type="ECO:0000313" key="2">
    <source>
        <dbReference type="Proteomes" id="UP000076858"/>
    </source>
</evidence>
<proteinExistence type="predicted"/>
<accession>A0A164EUB2</accession>
<dbReference type="EMBL" id="LRGB01022503">
    <property type="protein sequence ID" value="KZR97139.1"/>
    <property type="molecule type" value="Genomic_DNA"/>
</dbReference>